<accession>A0A402CLI7</accession>
<protein>
    <recommendedName>
        <fullName evidence="5">FAD-binding domain-containing protein</fullName>
    </recommendedName>
</protein>
<sequence length="557" mass="60453">MIGAGPVGLTLAIDLGKRGIPTLLVEQKPLPAHLPKMERSNARTMEIFRRLGIADRVRGVGLPADVPMDVYVTTRLTDEPILHLPYPAPCEAAAMARECQDGTLPLESQQLVSQYALEPLLKDVAEAEPLVQVRYSTQLASFEQDDRGVVAQLINPDGSQETVHADYMVGCDGGASSVRKALGIKLAGKGDIATLRQVFFRSEELIQKVPRAGKARHFYFADTDARIIGTAMVVQGDQRHFTFHTGLPEDTDFVPVIQERIGVPVDIEILAVTSWKLHLLVADRYRDRRVLLAGDAAHLVIPQGGLGMNTGIGDAADLAWKLAGTIEGWGGPGLLDSYENDRRQVGQRNIRASEYASLGTAEWRRASTDKVAEDSEEGARTRARVAELAAVHQKKGHEMVGIELGYRYLDSPIVDYSTADDAEDGYSYEYSPNADAGYRLPHLWLADGSALHDHLGHGYNLIRLAGTAVDTSELEAAFAATGAPLEVHKFPEPHLRKIYGADLILLRPDLHVAWRSEQAPADARALADKVVGGHPHGGSPAPQTADRPATEQESAGV</sequence>
<evidence type="ECO:0000256" key="2">
    <source>
        <dbReference type="ARBA" id="ARBA00022630"/>
    </source>
</evidence>
<dbReference type="PANTHER" id="PTHR43004">
    <property type="entry name" value="TRK SYSTEM POTASSIUM UPTAKE PROTEIN"/>
    <property type="match status" value="1"/>
</dbReference>
<keyword evidence="3" id="KW-0274">FAD</keyword>
<evidence type="ECO:0000256" key="4">
    <source>
        <dbReference type="SAM" id="MobiDB-lite"/>
    </source>
</evidence>
<dbReference type="NCBIfam" id="NF004780">
    <property type="entry name" value="PRK06126.1"/>
    <property type="match status" value="1"/>
</dbReference>
<dbReference type="InterPro" id="IPR050641">
    <property type="entry name" value="RIFMO-like"/>
</dbReference>
<dbReference type="InterPro" id="IPR036188">
    <property type="entry name" value="FAD/NAD-bd_sf"/>
</dbReference>
<keyword evidence="7" id="KW-1185">Reference proteome</keyword>
<reference evidence="6 7" key="1">
    <citation type="submission" date="2018-11" db="EMBL/GenBank/DDBJ databases">
        <title>Microbial catabolism of amino acid.</title>
        <authorList>
            <person name="Hibi M."/>
            <person name="Ogawa J."/>
        </authorList>
    </citation>
    <scope>NUCLEOTIDE SEQUENCE [LARGE SCALE GENOMIC DNA]</scope>
    <source>
        <strain evidence="6 7">C31-06</strain>
    </source>
</reference>
<dbReference type="GO" id="GO:0016709">
    <property type="term" value="F:oxidoreductase activity, acting on paired donors, with incorporation or reduction of molecular oxygen, NAD(P)H as one donor, and incorporation of one atom of oxygen"/>
    <property type="evidence" value="ECO:0007669"/>
    <property type="project" value="UniProtKB-ARBA"/>
</dbReference>
<dbReference type="Gene3D" id="3.30.9.10">
    <property type="entry name" value="D-Amino Acid Oxidase, subunit A, domain 2"/>
    <property type="match status" value="1"/>
</dbReference>
<dbReference type="AlphaFoldDB" id="A0A402CLI7"/>
<dbReference type="PRINTS" id="PR00420">
    <property type="entry name" value="RNGMNOXGNASE"/>
</dbReference>
<evidence type="ECO:0000313" key="6">
    <source>
        <dbReference type="EMBL" id="GCE44596.1"/>
    </source>
</evidence>
<comment type="cofactor">
    <cofactor evidence="1">
        <name>FAD</name>
        <dbReference type="ChEBI" id="CHEBI:57692"/>
    </cofactor>
</comment>
<dbReference type="SUPFAM" id="SSF51905">
    <property type="entry name" value="FAD/NAD(P)-binding domain"/>
    <property type="match status" value="1"/>
</dbReference>
<dbReference type="PANTHER" id="PTHR43004:SF19">
    <property type="entry name" value="BINDING MONOOXYGENASE, PUTATIVE (JCVI)-RELATED"/>
    <property type="match status" value="1"/>
</dbReference>
<dbReference type="Proteomes" id="UP000287519">
    <property type="component" value="Unassembled WGS sequence"/>
</dbReference>
<dbReference type="Gene3D" id="3.40.30.120">
    <property type="match status" value="1"/>
</dbReference>
<name>A0A402CLI7_RHOWR</name>
<evidence type="ECO:0000256" key="3">
    <source>
        <dbReference type="ARBA" id="ARBA00022827"/>
    </source>
</evidence>
<gene>
    <name evidence="6" type="ORF">Rhow_009017</name>
</gene>
<feature type="region of interest" description="Disordered" evidence="4">
    <location>
        <begin position="524"/>
        <end position="557"/>
    </location>
</feature>
<proteinExistence type="predicted"/>
<dbReference type="EMBL" id="BHYM01000098">
    <property type="protein sequence ID" value="GCE44596.1"/>
    <property type="molecule type" value="Genomic_DNA"/>
</dbReference>
<organism evidence="6 7">
    <name type="scientific">Rhodococcus wratislaviensis</name>
    <name type="common">Tsukamurella wratislaviensis</name>
    <dbReference type="NCBI Taxonomy" id="44752"/>
    <lineage>
        <taxon>Bacteria</taxon>
        <taxon>Bacillati</taxon>
        <taxon>Actinomycetota</taxon>
        <taxon>Actinomycetes</taxon>
        <taxon>Mycobacteriales</taxon>
        <taxon>Nocardiaceae</taxon>
        <taxon>Rhodococcus</taxon>
    </lineage>
</organism>
<dbReference type="GO" id="GO:0071949">
    <property type="term" value="F:FAD binding"/>
    <property type="evidence" value="ECO:0007669"/>
    <property type="project" value="InterPro"/>
</dbReference>
<dbReference type="Pfam" id="PF21274">
    <property type="entry name" value="Rng_hyd_C"/>
    <property type="match status" value="1"/>
</dbReference>
<evidence type="ECO:0000313" key="7">
    <source>
        <dbReference type="Proteomes" id="UP000287519"/>
    </source>
</evidence>
<keyword evidence="2" id="KW-0285">Flavoprotein</keyword>
<evidence type="ECO:0000259" key="5">
    <source>
        <dbReference type="Pfam" id="PF01494"/>
    </source>
</evidence>
<dbReference type="Pfam" id="PF01494">
    <property type="entry name" value="FAD_binding_3"/>
    <property type="match status" value="1"/>
</dbReference>
<evidence type="ECO:0000256" key="1">
    <source>
        <dbReference type="ARBA" id="ARBA00001974"/>
    </source>
</evidence>
<comment type="caution">
    <text evidence="6">The sequence shown here is derived from an EMBL/GenBank/DDBJ whole genome shotgun (WGS) entry which is preliminary data.</text>
</comment>
<dbReference type="Gene3D" id="3.50.50.60">
    <property type="entry name" value="FAD/NAD(P)-binding domain"/>
    <property type="match status" value="1"/>
</dbReference>
<feature type="domain" description="FAD-binding" evidence="5">
    <location>
        <begin position="2"/>
        <end position="352"/>
    </location>
</feature>
<dbReference type="InterPro" id="IPR002938">
    <property type="entry name" value="FAD-bd"/>
</dbReference>